<sequence>MCLLKKKIYDADYKKQAVQLCKEEGQTIAQTARNLEVSYKTLHRWCNEYKQSKGAGFVGSGNIKPANQDLLALKQRNRELEEELAILKKALGIFSKEQK</sequence>
<dbReference type="Proteomes" id="UP000220841">
    <property type="component" value="Unassembled WGS sequence"/>
</dbReference>
<reference evidence="2 3" key="1">
    <citation type="submission" date="2017-09" db="EMBL/GenBank/DDBJ databases">
        <title>Large-scale bioinformatics analysis of Bacillus genomes uncovers conserved roles of natural products in bacterial physiology.</title>
        <authorList>
            <consortium name="Agbiome Team Llc"/>
            <person name="Bleich R.M."/>
            <person name="Grubbs K.J."/>
            <person name="Santa Maria K.C."/>
            <person name="Allen S.E."/>
            <person name="Farag S."/>
            <person name="Shank E.A."/>
            <person name="Bowers A."/>
        </authorList>
    </citation>
    <scope>NUCLEOTIDE SEQUENCE [LARGE SCALE GENOMIC DNA]</scope>
    <source>
        <strain evidence="2 3">AFS021349</strain>
    </source>
</reference>
<dbReference type="Pfam" id="PF01527">
    <property type="entry name" value="HTH_Tnp_1"/>
    <property type="match status" value="1"/>
</dbReference>
<dbReference type="PANTHER" id="PTHR33215:SF13">
    <property type="entry name" value="PROTEIN DISTAL ANTENNA"/>
    <property type="match status" value="1"/>
</dbReference>
<dbReference type="GO" id="GO:0006313">
    <property type="term" value="P:DNA transposition"/>
    <property type="evidence" value="ECO:0007669"/>
    <property type="project" value="InterPro"/>
</dbReference>
<dbReference type="SUPFAM" id="SSF46689">
    <property type="entry name" value="Homeodomain-like"/>
    <property type="match status" value="1"/>
</dbReference>
<dbReference type="Gene3D" id="1.10.10.60">
    <property type="entry name" value="Homeodomain-like"/>
    <property type="match status" value="1"/>
</dbReference>
<dbReference type="GO" id="GO:0003677">
    <property type="term" value="F:DNA binding"/>
    <property type="evidence" value="ECO:0007669"/>
    <property type="project" value="InterPro"/>
</dbReference>
<dbReference type="EMBL" id="NUBY01000095">
    <property type="protein sequence ID" value="PEQ03464.1"/>
    <property type="molecule type" value="Genomic_DNA"/>
</dbReference>
<dbReference type="InterPro" id="IPR009057">
    <property type="entry name" value="Homeodomain-like_sf"/>
</dbReference>
<dbReference type="AlphaFoldDB" id="A0A2A8HCK8"/>
<evidence type="ECO:0000313" key="2">
    <source>
        <dbReference type="EMBL" id="PEQ03464.1"/>
    </source>
</evidence>
<proteinExistence type="predicted"/>
<dbReference type="PANTHER" id="PTHR33215">
    <property type="entry name" value="PROTEIN DISTAL ANTENNA"/>
    <property type="match status" value="1"/>
</dbReference>
<feature type="coiled-coil region" evidence="1">
    <location>
        <begin position="63"/>
        <end position="97"/>
    </location>
</feature>
<protein>
    <submittedName>
        <fullName evidence="2">Transposase</fullName>
    </submittedName>
</protein>
<accession>A0A2A8HCK8</accession>
<evidence type="ECO:0000256" key="1">
    <source>
        <dbReference type="SAM" id="Coils"/>
    </source>
</evidence>
<dbReference type="InterPro" id="IPR002514">
    <property type="entry name" value="Transposase_8"/>
</dbReference>
<evidence type="ECO:0000313" key="3">
    <source>
        <dbReference type="Proteomes" id="UP000220841"/>
    </source>
</evidence>
<keyword evidence="1" id="KW-0175">Coiled coil</keyword>
<name>A0A2A8HCK8_9BACI</name>
<comment type="caution">
    <text evidence="2">The sequence shown here is derived from an EMBL/GenBank/DDBJ whole genome shotgun (WGS) entry which is preliminary data.</text>
</comment>
<organism evidence="2 3">
    <name type="scientific">Bacillus toyonensis</name>
    <dbReference type="NCBI Taxonomy" id="155322"/>
    <lineage>
        <taxon>Bacteria</taxon>
        <taxon>Bacillati</taxon>
        <taxon>Bacillota</taxon>
        <taxon>Bacilli</taxon>
        <taxon>Bacillales</taxon>
        <taxon>Bacillaceae</taxon>
        <taxon>Bacillus</taxon>
        <taxon>Bacillus cereus group</taxon>
    </lineage>
</organism>
<dbReference type="InterPro" id="IPR051839">
    <property type="entry name" value="RD_transcriptional_regulator"/>
</dbReference>
<dbReference type="GO" id="GO:0004803">
    <property type="term" value="F:transposase activity"/>
    <property type="evidence" value="ECO:0007669"/>
    <property type="project" value="InterPro"/>
</dbReference>
<gene>
    <name evidence="2" type="ORF">CN585_18335</name>
</gene>